<dbReference type="PANTHER" id="PTHR14218">
    <property type="entry name" value="PROTEASE S8 TRIPEPTIDYL PEPTIDASE I CLN2"/>
    <property type="match status" value="1"/>
</dbReference>
<feature type="domain" description="Peptidase S53 activation" evidence="3">
    <location>
        <begin position="9"/>
        <end position="153"/>
    </location>
</feature>
<evidence type="ECO:0000259" key="3">
    <source>
        <dbReference type="SMART" id="SM00944"/>
    </source>
</evidence>
<proteinExistence type="predicted"/>
<keyword evidence="5" id="KW-1185">Reference proteome</keyword>
<dbReference type="InterPro" id="IPR050819">
    <property type="entry name" value="Tripeptidyl-peptidase_I"/>
</dbReference>
<comment type="catalytic activity">
    <reaction evidence="1">
        <text>Hydrolysis of proteins with broad specificity for peptide bonds, and a preference for a large uncharged residue in P1. Hydrolyzes peptide amides.</text>
        <dbReference type="EC" id="3.4.21.62"/>
    </reaction>
</comment>
<organism evidence="4 5">
    <name type="scientific">Thraustotheca clavata</name>
    <dbReference type="NCBI Taxonomy" id="74557"/>
    <lineage>
        <taxon>Eukaryota</taxon>
        <taxon>Sar</taxon>
        <taxon>Stramenopiles</taxon>
        <taxon>Oomycota</taxon>
        <taxon>Saprolegniomycetes</taxon>
        <taxon>Saprolegniales</taxon>
        <taxon>Achlyaceae</taxon>
        <taxon>Thraustotheca</taxon>
    </lineage>
</organism>
<dbReference type="CDD" id="cd11377">
    <property type="entry name" value="Pro-peptidase_S53"/>
    <property type="match status" value="1"/>
</dbReference>
<feature type="non-terminal residue" evidence="4">
    <location>
        <position position="287"/>
    </location>
</feature>
<dbReference type="STRING" id="74557.A0A1V9ZVK1"/>
<dbReference type="Pfam" id="PF09286">
    <property type="entry name" value="Pro-kuma_activ"/>
    <property type="match status" value="1"/>
</dbReference>
<dbReference type="GO" id="GO:0004252">
    <property type="term" value="F:serine-type endopeptidase activity"/>
    <property type="evidence" value="ECO:0007669"/>
    <property type="project" value="UniProtKB-EC"/>
</dbReference>
<dbReference type="Gene3D" id="3.40.50.200">
    <property type="entry name" value="Peptidase S8/S53 domain"/>
    <property type="match status" value="1"/>
</dbReference>
<dbReference type="EMBL" id="JNBS01001281">
    <property type="protein sequence ID" value="OQS02046.1"/>
    <property type="molecule type" value="Genomic_DNA"/>
</dbReference>
<protein>
    <recommendedName>
        <fullName evidence="2">subtilisin</fullName>
        <ecNumber evidence="2">3.4.21.62</ecNumber>
    </recommendedName>
</protein>
<dbReference type="SUPFAM" id="SSF54897">
    <property type="entry name" value="Protease propeptides/inhibitors"/>
    <property type="match status" value="1"/>
</dbReference>
<comment type="caution">
    <text evidence="4">The sequence shown here is derived from an EMBL/GenBank/DDBJ whole genome shotgun (WGS) entry which is preliminary data.</text>
</comment>
<sequence length="287" mass="31425">MSSFTGFASKRWLKIADTHDARQLTWSMGLHAKDPSALQSTLAQVSNPDHHNYGRYLTVEESNALTAPSQETLDDIHAWLGHRRTEFSPATNVLTIYSTVGETRKLLSTDIAEYEHLAKAEGEKTYRILRASTTMEIPENIKAKITFTTLDSAPIHVNAKGKPVKIVPLSNLESTEAGKPPLATPDKIKQLYNVPGNITAKLATQSIAAFYDESWSPADLALFQSKFNIPTSVITQKGDRYNNVSNPTGEASLDIQYITALAPGSPTTVWTMNGSNPFSSGDEPFVS</sequence>
<dbReference type="GO" id="GO:0008240">
    <property type="term" value="F:tripeptidyl-peptidase activity"/>
    <property type="evidence" value="ECO:0007669"/>
    <property type="project" value="TreeGrafter"/>
</dbReference>
<dbReference type="InterPro" id="IPR015366">
    <property type="entry name" value="S53_propep"/>
</dbReference>
<accession>A0A1V9ZVK1</accession>
<evidence type="ECO:0000313" key="5">
    <source>
        <dbReference type="Proteomes" id="UP000243217"/>
    </source>
</evidence>
<evidence type="ECO:0000256" key="1">
    <source>
        <dbReference type="ARBA" id="ARBA00023529"/>
    </source>
</evidence>
<dbReference type="SMART" id="SM00944">
    <property type="entry name" value="Pro-kuma_activ"/>
    <property type="match status" value="1"/>
</dbReference>
<dbReference type="Proteomes" id="UP000243217">
    <property type="component" value="Unassembled WGS sequence"/>
</dbReference>
<dbReference type="OrthoDB" id="409122at2759"/>
<gene>
    <name evidence="4" type="ORF">THRCLA_05551</name>
</gene>
<dbReference type="AlphaFoldDB" id="A0A1V9ZVK1"/>
<dbReference type="PANTHER" id="PTHR14218:SF15">
    <property type="entry name" value="TRIPEPTIDYL-PEPTIDASE 1"/>
    <property type="match status" value="1"/>
</dbReference>
<dbReference type="InterPro" id="IPR036852">
    <property type="entry name" value="Peptidase_S8/S53_dom_sf"/>
</dbReference>
<dbReference type="EC" id="3.4.21.62" evidence="2"/>
<evidence type="ECO:0000256" key="2">
    <source>
        <dbReference type="ARBA" id="ARBA00023619"/>
    </source>
</evidence>
<name>A0A1V9ZVK1_9STRA</name>
<reference evidence="4 5" key="1">
    <citation type="journal article" date="2014" name="Genome Biol. Evol.">
        <title>The secreted proteins of Achlya hypogyna and Thraustotheca clavata identify the ancestral oomycete secretome and reveal gene acquisitions by horizontal gene transfer.</title>
        <authorList>
            <person name="Misner I."/>
            <person name="Blouin N."/>
            <person name="Leonard G."/>
            <person name="Richards T.A."/>
            <person name="Lane C.E."/>
        </authorList>
    </citation>
    <scope>NUCLEOTIDE SEQUENCE [LARGE SCALE GENOMIC DNA]</scope>
    <source>
        <strain evidence="4 5">ATCC 34112</strain>
    </source>
</reference>
<dbReference type="GO" id="GO:0006508">
    <property type="term" value="P:proteolysis"/>
    <property type="evidence" value="ECO:0007669"/>
    <property type="project" value="InterPro"/>
</dbReference>
<evidence type="ECO:0000313" key="4">
    <source>
        <dbReference type="EMBL" id="OQS02046.1"/>
    </source>
</evidence>